<dbReference type="EMBL" id="AJAK01000015">
    <property type="protein sequence ID" value="EOH77487.1"/>
    <property type="molecule type" value="Genomic_DNA"/>
</dbReference>
<organism evidence="5 7">
    <name type="scientific">Enterococcus malodoratus ATCC 43197</name>
    <dbReference type="NCBI Taxonomy" id="1158601"/>
    <lineage>
        <taxon>Bacteria</taxon>
        <taxon>Bacillati</taxon>
        <taxon>Bacillota</taxon>
        <taxon>Bacilli</taxon>
        <taxon>Lactobacillales</taxon>
        <taxon>Enterococcaceae</taxon>
        <taxon>Enterococcus</taxon>
    </lineage>
</organism>
<reference evidence="6 8" key="2">
    <citation type="submission" date="2013-03" db="EMBL/GenBank/DDBJ databases">
        <title>The Genome Sequence of Enterococcus malodoratus ATCC_43197 (PacBio/Illumina hybrid assembly).</title>
        <authorList>
            <consortium name="The Broad Institute Genomics Platform"/>
            <consortium name="The Broad Institute Genome Sequencing Center for Infectious Disease"/>
            <person name="Earl A."/>
            <person name="Russ C."/>
            <person name="Gilmore M."/>
            <person name="Surin D."/>
            <person name="Walker B."/>
            <person name="Young S."/>
            <person name="Zeng Q."/>
            <person name="Gargeya S."/>
            <person name="Fitzgerald M."/>
            <person name="Haas B."/>
            <person name="Abouelleil A."/>
            <person name="Allen A.W."/>
            <person name="Alvarado L."/>
            <person name="Arachchi H.M."/>
            <person name="Berlin A.M."/>
            <person name="Chapman S.B."/>
            <person name="Gainer-Dewar J."/>
            <person name="Goldberg J."/>
            <person name="Griggs A."/>
            <person name="Gujja S."/>
            <person name="Hansen M."/>
            <person name="Howarth C."/>
            <person name="Imamovic A."/>
            <person name="Ireland A."/>
            <person name="Larimer J."/>
            <person name="McCowan C."/>
            <person name="Murphy C."/>
            <person name="Pearson M."/>
            <person name="Poon T.W."/>
            <person name="Priest M."/>
            <person name="Roberts A."/>
            <person name="Saif S."/>
            <person name="Shea T."/>
            <person name="Sisk P."/>
            <person name="Sykes S."/>
            <person name="Wortman J."/>
            <person name="Nusbaum C."/>
            <person name="Birren B."/>
        </authorList>
    </citation>
    <scope>NUCLEOTIDE SEQUENCE [LARGE SCALE GENOMIC DNA]</scope>
    <source>
        <strain evidence="6 8">ATCC 43197</strain>
    </source>
</reference>
<dbReference type="InterPro" id="IPR036390">
    <property type="entry name" value="WH_DNA-bd_sf"/>
</dbReference>
<dbReference type="InterPro" id="IPR000835">
    <property type="entry name" value="HTH_MarR-typ"/>
</dbReference>
<dbReference type="eggNOG" id="COG1846">
    <property type="taxonomic scope" value="Bacteria"/>
</dbReference>
<evidence type="ECO:0000313" key="6">
    <source>
        <dbReference type="EMBL" id="EOT64099.1"/>
    </source>
</evidence>
<dbReference type="AlphaFoldDB" id="R2NZM4"/>
<dbReference type="PATRIC" id="fig|1158601.3.peg.2096"/>
<keyword evidence="1" id="KW-0805">Transcription regulation</keyword>
<dbReference type="STRING" id="71451.RV07_GL002043"/>
<evidence type="ECO:0000259" key="4">
    <source>
        <dbReference type="PROSITE" id="PS50995"/>
    </source>
</evidence>
<comment type="caution">
    <text evidence="5">The sequence shown here is derived from an EMBL/GenBank/DDBJ whole genome shotgun (WGS) entry which is preliminary data.</text>
</comment>
<name>R2NZM4_9ENTE</name>
<dbReference type="InterPro" id="IPR036388">
    <property type="entry name" value="WH-like_DNA-bd_sf"/>
</dbReference>
<dbReference type="SUPFAM" id="SSF46785">
    <property type="entry name" value="Winged helix' DNA-binding domain"/>
    <property type="match status" value="1"/>
</dbReference>
<dbReference type="Pfam" id="PF01047">
    <property type="entry name" value="MarR"/>
    <property type="match status" value="1"/>
</dbReference>
<feature type="domain" description="HTH marR-type" evidence="4">
    <location>
        <begin position="2"/>
        <end position="138"/>
    </location>
</feature>
<dbReference type="GO" id="GO:0003677">
    <property type="term" value="F:DNA binding"/>
    <property type="evidence" value="ECO:0007669"/>
    <property type="project" value="UniProtKB-KW"/>
</dbReference>
<proteinExistence type="predicted"/>
<evidence type="ECO:0000313" key="5">
    <source>
        <dbReference type="EMBL" id="EOH77487.1"/>
    </source>
</evidence>
<dbReference type="PANTHER" id="PTHR42756">
    <property type="entry name" value="TRANSCRIPTIONAL REGULATOR, MARR"/>
    <property type="match status" value="1"/>
</dbReference>
<evidence type="ECO:0000256" key="2">
    <source>
        <dbReference type="ARBA" id="ARBA00023125"/>
    </source>
</evidence>
<dbReference type="Gene3D" id="1.10.10.10">
    <property type="entry name" value="Winged helix-like DNA-binding domain superfamily/Winged helix DNA-binding domain"/>
    <property type="match status" value="1"/>
</dbReference>
<keyword evidence="3" id="KW-0804">Transcription</keyword>
<evidence type="ECO:0000313" key="7">
    <source>
        <dbReference type="Proteomes" id="UP000013783"/>
    </source>
</evidence>
<dbReference type="SMART" id="SM00347">
    <property type="entry name" value="HTH_MARR"/>
    <property type="match status" value="1"/>
</dbReference>
<evidence type="ECO:0000313" key="8">
    <source>
        <dbReference type="Proteomes" id="UP000014148"/>
    </source>
</evidence>
<dbReference type="PROSITE" id="PS50995">
    <property type="entry name" value="HTH_MARR_2"/>
    <property type="match status" value="1"/>
</dbReference>
<dbReference type="EMBL" id="ASWA01000004">
    <property type="protein sequence ID" value="EOT64099.1"/>
    <property type="molecule type" value="Genomic_DNA"/>
</dbReference>
<dbReference type="PANTHER" id="PTHR42756:SF1">
    <property type="entry name" value="TRANSCRIPTIONAL REPRESSOR OF EMRAB OPERON"/>
    <property type="match status" value="1"/>
</dbReference>
<sequence length="146" mass="16487">MKTDIFESLFQIVNFFNDPRHDTTLLKKAGIKDDKNLLPIIVRVGVSQTISVGDLANQLGKNHSSISRQIDKFEKQGLLVSSYNDNDRRIRQVALTEKGAELLQLIEKARYELLDDIFSQITEDELKGIANSLNLLATTLTRADKN</sequence>
<keyword evidence="8" id="KW-1185">Reference proteome</keyword>
<dbReference type="RefSeq" id="WP_010740958.1">
    <property type="nucleotide sequence ID" value="NZ_KB946250.1"/>
</dbReference>
<gene>
    <name evidence="6" type="ORF">I585_03296</name>
    <name evidence="5" type="ORF">UAI_02124</name>
</gene>
<dbReference type="OrthoDB" id="2608887at2"/>
<reference evidence="5 7" key="1">
    <citation type="submission" date="2013-02" db="EMBL/GenBank/DDBJ databases">
        <title>The Genome Sequence of Enterococcus malodoratus ATCC_43197.</title>
        <authorList>
            <consortium name="The Broad Institute Genome Sequencing Platform"/>
            <consortium name="The Broad Institute Genome Sequencing Center for Infectious Disease"/>
            <person name="Earl A.M."/>
            <person name="Gilmore M.S."/>
            <person name="Lebreton F."/>
            <person name="Walker B."/>
            <person name="Young S.K."/>
            <person name="Zeng Q."/>
            <person name="Gargeya S."/>
            <person name="Fitzgerald M."/>
            <person name="Haas B."/>
            <person name="Abouelleil A."/>
            <person name="Alvarado L."/>
            <person name="Arachchi H.M."/>
            <person name="Berlin A.M."/>
            <person name="Chapman S.B."/>
            <person name="Dewar J."/>
            <person name="Goldberg J."/>
            <person name="Griggs A."/>
            <person name="Gujja S."/>
            <person name="Hansen M."/>
            <person name="Howarth C."/>
            <person name="Imamovic A."/>
            <person name="Larimer J."/>
            <person name="McCowan C."/>
            <person name="Murphy C."/>
            <person name="Neiman D."/>
            <person name="Pearson M."/>
            <person name="Priest M."/>
            <person name="Roberts A."/>
            <person name="Saif S."/>
            <person name="Shea T."/>
            <person name="Sisk P."/>
            <person name="Sykes S."/>
            <person name="Wortman J."/>
            <person name="Nusbaum C."/>
            <person name="Birren B."/>
        </authorList>
    </citation>
    <scope>NUCLEOTIDE SEQUENCE [LARGE SCALE GENOMIC DNA]</scope>
    <source>
        <strain evidence="5 7">ATCC 43197</strain>
    </source>
</reference>
<keyword evidence="2" id="KW-0238">DNA-binding</keyword>
<evidence type="ECO:0000256" key="1">
    <source>
        <dbReference type="ARBA" id="ARBA00023015"/>
    </source>
</evidence>
<protein>
    <recommendedName>
        <fullName evidence="4">HTH marR-type domain-containing protein</fullName>
    </recommendedName>
</protein>
<dbReference type="PRINTS" id="PR00598">
    <property type="entry name" value="HTHMARR"/>
</dbReference>
<dbReference type="GO" id="GO:0003700">
    <property type="term" value="F:DNA-binding transcription factor activity"/>
    <property type="evidence" value="ECO:0007669"/>
    <property type="project" value="InterPro"/>
</dbReference>
<evidence type="ECO:0000256" key="3">
    <source>
        <dbReference type="ARBA" id="ARBA00023163"/>
    </source>
</evidence>
<accession>R2NZM4</accession>
<dbReference type="Proteomes" id="UP000014148">
    <property type="component" value="Unassembled WGS sequence"/>
</dbReference>
<dbReference type="Proteomes" id="UP000013783">
    <property type="component" value="Unassembled WGS sequence"/>
</dbReference>